<dbReference type="Proteomes" id="UP000734823">
    <property type="component" value="Unassembled WGS sequence"/>
</dbReference>
<proteinExistence type="predicted"/>
<gene>
    <name evidence="1" type="ORF">GPZ80_29740</name>
</gene>
<evidence type="ECO:0000313" key="1">
    <source>
        <dbReference type="EMBL" id="MBC6451349.1"/>
    </source>
</evidence>
<sequence>MIRRDGMLPDGAPSFDAFLDDDLLGYGYSLISTSMRIMETSDLAEPRQGTTIGSNEGLAREGCIHASYALEAATRNASKR</sequence>
<protein>
    <submittedName>
        <fullName evidence="1">Uncharacterized protein</fullName>
    </submittedName>
</protein>
<keyword evidence="2" id="KW-1185">Reference proteome</keyword>
<dbReference type="RefSeq" id="WP_222720061.1">
    <property type="nucleotide sequence ID" value="NZ_JABVED010000028.1"/>
</dbReference>
<accession>A0ABR7LF50</accession>
<organism evidence="1 2">
    <name type="scientific">Actinokineospora xionganensis</name>
    <dbReference type="NCBI Taxonomy" id="2684470"/>
    <lineage>
        <taxon>Bacteria</taxon>
        <taxon>Bacillati</taxon>
        <taxon>Actinomycetota</taxon>
        <taxon>Actinomycetes</taxon>
        <taxon>Pseudonocardiales</taxon>
        <taxon>Pseudonocardiaceae</taxon>
        <taxon>Actinokineospora</taxon>
    </lineage>
</organism>
<dbReference type="EMBL" id="JABVED010000028">
    <property type="protein sequence ID" value="MBC6451349.1"/>
    <property type="molecule type" value="Genomic_DNA"/>
</dbReference>
<evidence type="ECO:0000313" key="2">
    <source>
        <dbReference type="Proteomes" id="UP000734823"/>
    </source>
</evidence>
<reference evidence="1 2" key="1">
    <citation type="submission" date="2020-06" db="EMBL/GenBank/DDBJ databases">
        <title>Actinokineospora xiongansis sp. nov., isolated from soil of Baiyangdian.</title>
        <authorList>
            <person name="Zhang X."/>
        </authorList>
    </citation>
    <scope>NUCLEOTIDE SEQUENCE [LARGE SCALE GENOMIC DNA]</scope>
    <source>
        <strain evidence="1 2">HBU206404</strain>
    </source>
</reference>
<name>A0ABR7LF50_9PSEU</name>
<comment type="caution">
    <text evidence="1">The sequence shown here is derived from an EMBL/GenBank/DDBJ whole genome shotgun (WGS) entry which is preliminary data.</text>
</comment>